<protein>
    <submittedName>
        <fullName evidence="2">Copper chaperone</fullName>
    </submittedName>
</protein>
<name>A0A418PS80_9BACT</name>
<accession>A0A418PS80</accession>
<dbReference type="GO" id="GO:0046872">
    <property type="term" value="F:metal ion binding"/>
    <property type="evidence" value="ECO:0007669"/>
    <property type="project" value="InterPro"/>
</dbReference>
<dbReference type="RefSeq" id="WP_119477623.1">
    <property type="nucleotide sequence ID" value="NZ_QXML01000004.1"/>
</dbReference>
<sequence length="71" mass="7668">MKTLQFKTNIKCSGCIATVTPHLNAAESVSNWSVDIANPSKILTVEGENLSETEVIEKVKTAGYTIEKVEG</sequence>
<dbReference type="InterPro" id="IPR036163">
    <property type="entry name" value="HMA_dom_sf"/>
</dbReference>
<evidence type="ECO:0000313" key="3">
    <source>
        <dbReference type="Proteomes" id="UP000283522"/>
    </source>
</evidence>
<evidence type="ECO:0000259" key="1">
    <source>
        <dbReference type="PROSITE" id="PS50846"/>
    </source>
</evidence>
<dbReference type="Proteomes" id="UP000283522">
    <property type="component" value="Unassembled WGS sequence"/>
</dbReference>
<feature type="domain" description="HMA" evidence="1">
    <location>
        <begin position="1"/>
        <end position="67"/>
    </location>
</feature>
<dbReference type="Pfam" id="PF00403">
    <property type="entry name" value="HMA"/>
    <property type="match status" value="1"/>
</dbReference>
<dbReference type="InterPro" id="IPR006121">
    <property type="entry name" value="HMA_dom"/>
</dbReference>
<keyword evidence="3" id="KW-1185">Reference proteome</keyword>
<dbReference type="PROSITE" id="PS50846">
    <property type="entry name" value="HMA_2"/>
    <property type="match status" value="1"/>
</dbReference>
<dbReference type="AlphaFoldDB" id="A0A418PS80"/>
<proteinExistence type="predicted"/>
<organism evidence="2 3">
    <name type="scientific">Algoriphagus lacus</name>
    <dbReference type="NCBI Taxonomy" id="2056311"/>
    <lineage>
        <taxon>Bacteria</taxon>
        <taxon>Pseudomonadati</taxon>
        <taxon>Bacteroidota</taxon>
        <taxon>Cytophagia</taxon>
        <taxon>Cytophagales</taxon>
        <taxon>Cyclobacteriaceae</taxon>
        <taxon>Algoriphagus</taxon>
    </lineage>
</organism>
<dbReference type="SUPFAM" id="SSF55008">
    <property type="entry name" value="HMA, heavy metal-associated domain"/>
    <property type="match status" value="1"/>
</dbReference>
<evidence type="ECO:0000313" key="2">
    <source>
        <dbReference type="EMBL" id="RIW15720.1"/>
    </source>
</evidence>
<comment type="caution">
    <text evidence="2">The sequence shown here is derived from an EMBL/GenBank/DDBJ whole genome shotgun (WGS) entry which is preliminary data.</text>
</comment>
<gene>
    <name evidence="2" type="ORF">D0X99_09865</name>
</gene>
<dbReference type="OrthoDB" id="677920at2"/>
<dbReference type="EMBL" id="QXML01000004">
    <property type="protein sequence ID" value="RIW15720.1"/>
    <property type="molecule type" value="Genomic_DNA"/>
</dbReference>
<dbReference type="Gene3D" id="3.30.70.100">
    <property type="match status" value="1"/>
</dbReference>
<reference evidence="2 3" key="1">
    <citation type="submission" date="2018-09" db="EMBL/GenBank/DDBJ databases">
        <authorList>
            <person name="Wang X."/>
            <person name="Du Z."/>
        </authorList>
    </citation>
    <scope>NUCLEOTIDE SEQUENCE [LARGE SCALE GENOMIC DNA]</scope>
    <source>
        <strain evidence="2 3">N3</strain>
    </source>
</reference>